<feature type="domain" description="GST N-terminal" evidence="4">
    <location>
        <begin position="1"/>
        <end position="79"/>
    </location>
</feature>
<evidence type="ECO:0000313" key="7">
    <source>
        <dbReference type="Proteomes" id="UP000199648"/>
    </source>
</evidence>
<dbReference type="PROSITE" id="PS50404">
    <property type="entry name" value="GST_NTER"/>
    <property type="match status" value="1"/>
</dbReference>
<dbReference type="Proteomes" id="UP000199648">
    <property type="component" value="Unassembled WGS sequence"/>
</dbReference>
<dbReference type="Pfam" id="PF13410">
    <property type="entry name" value="GST_C_2"/>
    <property type="match status" value="1"/>
</dbReference>
<dbReference type="GO" id="GO:0005737">
    <property type="term" value="C:cytoplasm"/>
    <property type="evidence" value="ECO:0007669"/>
    <property type="project" value="TreeGrafter"/>
</dbReference>
<dbReference type="PANTHER" id="PTHR43968:SF6">
    <property type="entry name" value="GLUTATHIONE S-TRANSFERASE OMEGA"/>
    <property type="match status" value="1"/>
</dbReference>
<dbReference type="SFLD" id="SFLDG01152">
    <property type="entry name" value="Main.3:_Omega-_and_Tau-like"/>
    <property type="match status" value="1"/>
</dbReference>
<dbReference type="SUPFAM" id="SSF52833">
    <property type="entry name" value="Thioredoxin-like"/>
    <property type="match status" value="1"/>
</dbReference>
<dbReference type="InterPro" id="IPR045073">
    <property type="entry name" value="Omega/Tau-like"/>
</dbReference>
<dbReference type="EMBL" id="FMWD01000002">
    <property type="protein sequence ID" value="SCZ52065.1"/>
    <property type="molecule type" value="Genomic_DNA"/>
</dbReference>
<dbReference type="SFLD" id="SFLDS00019">
    <property type="entry name" value="Glutathione_Transferase_(cytos"/>
    <property type="match status" value="1"/>
</dbReference>
<dbReference type="Gene3D" id="1.20.1050.10">
    <property type="match status" value="1"/>
</dbReference>
<dbReference type="PANTHER" id="PTHR43968">
    <property type="match status" value="1"/>
</dbReference>
<dbReference type="InterPro" id="IPR050983">
    <property type="entry name" value="GST_Omega/HSP26"/>
</dbReference>
<dbReference type="RefSeq" id="WP_092992594.1">
    <property type="nucleotide sequence ID" value="NZ_FMWD01000002.1"/>
</dbReference>
<dbReference type="CDD" id="cd00299">
    <property type="entry name" value="GST_C_family"/>
    <property type="match status" value="1"/>
</dbReference>
<dbReference type="InterPro" id="IPR010987">
    <property type="entry name" value="Glutathione-S-Trfase_C-like"/>
</dbReference>
<evidence type="ECO:0000256" key="1">
    <source>
        <dbReference type="ARBA" id="ARBA00012452"/>
    </source>
</evidence>
<gene>
    <name evidence="6" type="ORF">SAMN03097708_00660</name>
</gene>
<dbReference type="GO" id="GO:0004364">
    <property type="term" value="F:glutathione transferase activity"/>
    <property type="evidence" value="ECO:0007669"/>
    <property type="project" value="UniProtKB-EC"/>
</dbReference>
<keyword evidence="2 6" id="KW-0808">Transferase</keyword>
<organism evidence="6 7">
    <name type="scientific">Thiohalomonas denitrificans</name>
    <dbReference type="NCBI Taxonomy" id="415747"/>
    <lineage>
        <taxon>Bacteria</taxon>
        <taxon>Pseudomonadati</taxon>
        <taxon>Pseudomonadota</taxon>
        <taxon>Gammaproteobacteria</taxon>
        <taxon>Thiohalomonadales</taxon>
        <taxon>Thiohalomonadaceae</taxon>
        <taxon>Thiohalomonas</taxon>
    </lineage>
</organism>
<evidence type="ECO:0000259" key="5">
    <source>
        <dbReference type="PROSITE" id="PS50405"/>
    </source>
</evidence>
<comment type="catalytic activity">
    <reaction evidence="3">
        <text>RX + glutathione = an S-substituted glutathione + a halide anion + H(+)</text>
        <dbReference type="Rhea" id="RHEA:16437"/>
        <dbReference type="ChEBI" id="CHEBI:15378"/>
        <dbReference type="ChEBI" id="CHEBI:16042"/>
        <dbReference type="ChEBI" id="CHEBI:17792"/>
        <dbReference type="ChEBI" id="CHEBI:57925"/>
        <dbReference type="ChEBI" id="CHEBI:90779"/>
        <dbReference type="EC" id="2.5.1.18"/>
    </reaction>
</comment>
<dbReference type="OrthoDB" id="9782992at2"/>
<reference evidence="6 7" key="1">
    <citation type="submission" date="2016-10" db="EMBL/GenBank/DDBJ databases">
        <authorList>
            <person name="de Groot N.N."/>
        </authorList>
    </citation>
    <scope>NUCLEOTIDE SEQUENCE [LARGE SCALE GENOMIC DNA]</scope>
    <source>
        <strain evidence="6 7">HLD2</strain>
    </source>
</reference>
<dbReference type="SFLD" id="SFLDG00358">
    <property type="entry name" value="Main_(cytGST)"/>
    <property type="match status" value="1"/>
</dbReference>
<evidence type="ECO:0000313" key="6">
    <source>
        <dbReference type="EMBL" id="SCZ52065.1"/>
    </source>
</evidence>
<feature type="domain" description="GST C-terminal" evidence="5">
    <location>
        <begin position="83"/>
        <end position="205"/>
    </location>
</feature>
<accession>A0A1G5PQY9</accession>
<dbReference type="Pfam" id="PF13409">
    <property type="entry name" value="GST_N_2"/>
    <property type="match status" value="1"/>
</dbReference>
<dbReference type="InterPro" id="IPR036249">
    <property type="entry name" value="Thioredoxin-like_sf"/>
</dbReference>
<evidence type="ECO:0000259" key="4">
    <source>
        <dbReference type="PROSITE" id="PS50404"/>
    </source>
</evidence>
<dbReference type="CDD" id="cd00570">
    <property type="entry name" value="GST_N_family"/>
    <property type="match status" value="1"/>
</dbReference>
<protein>
    <recommendedName>
        <fullName evidence="1">glutathione transferase</fullName>
        <ecNumber evidence="1">2.5.1.18</ecNumber>
    </recommendedName>
</protein>
<name>A0A1G5PQY9_9GAMM</name>
<dbReference type="InterPro" id="IPR040079">
    <property type="entry name" value="Glutathione_S-Trfase"/>
</dbReference>
<evidence type="ECO:0000256" key="3">
    <source>
        <dbReference type="ARBA" id="ARBA00047960"/>
    </source>
</evidence>
<dbReference type="AlphaFoldDB" id="A0A1G5PQY9"/>
<dbReference type="InterPro" id="IPR004045">
    <property type="entry name" value="Glutathione_S-Trfase_N"/>
</dbReference>
<dbReference type="Gene3D" id="3.40.30.10">
    <property type="entry name" value="Glutaredoxin"/>
    <property type="match status" value="1"/>
</dbReference>
<dbReference type="InterPro" id="IPR036282">
    <property type="entry name" value="Glutathione-S-Trfase_C_sf"/>
</dbReference>
<proteinExistence type="predicted"/>
<sequence length="219" mass="25017">MKPQLISFKLCPFVQRSVILLKEKGVDYDITYIDLNSPPGWFKEISPLGKVPVLRVGEQSIFESAVIMEYLDEVNPPSLHPSDPLRKALNRAWMEFGSELFMGQFQMIRSPDAESFEQKLKALKDNLAKLETHIAGPFFNGDTFNLIDAAYAPLFMRSQLLENWHPLALLQGLPRVEAWSQRLLARDTVKESVIDNFSELFRLHIANSEGYGAELFDEK</sequence>
<keyword evidence="7" id="KW-1185">Reference proteome</keyword>
<dbReference type="SUPFAM" id="SSF47616">
    <property type="entry name" value="GST C-terminal domain-like"/>
    <property type="match status" value="1"/>
</dbReference>
<evidence type="ECO:0000256" key="2">
    <source>
        <dbReference type="ARBA" id="ARBA00022679"/>
    </source>
</evidence>
<dbReference type="STRING" id="415747.SAMN03097708_00660"/>
<dbReference type="EC" id="2.5.1.18" evidence="1"/>
<dbReference type="PROSITE" id="PS50405">
    <property type="entry name" value="GST_CTER"/>
    <property type="match status" value="1"/>
</dbReference>